<proteinExistence type="predicted"/>
<feature type="region of interest" description="Disordered" evidence="1">
    <location>
        <begin position="1"/>
        <end position="43"/>
    </location>
</feature>
<dbReference type="AlphaFoldDB" id="A0A5J6ZAV5"/>
<evidence type="ECO:0008006" key="4">
    <source>
        <dbReference type="Google" id="ProtNLM"/>
    </source>
</evidence>
<evidence type="ECO:0000256" key="1">
    <source>
        <dbReference type="SAM" id="MobiDB-lite"/>
    </source>
</evidence>
<accession>A0A5J6ZAV5</accession>
<feature type="compositionally biased region" description="Polar residues" evidence="1">
    <location>
        <begin position="218"/>
        <end position="242"/>
    </location>
</feature>
<dbReference type="InterPro" id="IPR022183">
    <property type="entry name" value="DUF3710"/>
</dbReference>
<evidence type="ECO:0000313" key="3">
    <source>
        <dbReference type="Proteomes" id="UP000326711"/>
    </source>
</evidence>
<feature type="compositionally biased region" description="Polar residues" evidence="1">
    <location>
        <begin position="26"/>
        <end position="37"/>
    </location>
</feature>
<name>A0A5J6ZAV5_9CORY</name>
<dbReference type="Pfam" id="PF12502">
    <property type="entry name" value="DUF3710"/>
    <property type="match status" value="1"/>
</dbReference>
<dbReference type="Proteomes" id="UP000326711">
    <property type="component" value="Chromosome"/>
</dbReference>
<sequence>MALFGKSKKSAADQGNDTAEHHSTADHSTQANDQASTPDFGPFDGDTIDYRTFDFSDFAKGGLDLGSMLVPVPHDGEVQVSMGQNGPELVHLFTPAGRMTPVAFAAPRNGNLWEESMPEVIQGMTQDGLQVRQEQGPWGEEIVAEAGNGTMRVIGVQGQRWMMRMTLASTNEKAEELAQLAREVIARSFVYRGNDPIPAGNVLPVTIPAPMAEALRQQMEQRNRQAGQPNSDQASQQGTVGE</sequence>
<reference evidence="3" key="1">
    <citation type="submission" date="2019-10" db="EMBL/GenBank/DDBJ databases">
        <title>Complete genome sequence of Corynebacterium urogenitalis DSM 108747, isolated from the genital tract of a cow.</title>
        <authorList>
            <person name="Ruckert C."/>
            <person name="Ballas P."/>
            <person name="Wagener K."/>
            <person name="Drillich M."/>
            <person name="Kaempfer P."/>
            <person name="Busse H.-J."/>
            <person name="Ehling-Schulz M."/>
        </authorList>
    </citation>
    <scope>NUCLEOTIDE SEQUENCE [LARGE SCALE GENOMIC DNA]</scope>
    <source>
        <strain evidence="3">LMM 1652</strain>
    </source>
</reference>
<feature type="region of interest" description="Disordered" evidence="1">
    <location>
        <begin position="214"/>
        <end position="242"/>
    </location>
</feature>
<dbReference type="KEGG" id="cuo:CUROG_05530"/>
<organism evidence="2 3">
    <name type="scientific">Corynebacterium urogenitale</name>
    <dbReference type="NCBI Taxonomy" id="2487892"/>
    <lineage>
        <taxon>Bacteria</taxon>
        <taxon>Bacillati</taxon>
        <taxon>Actinomycetota</taxon>
        <taxon>Actinomycetes</taxon>
        <taxon>Mycobacteriales</taxon>
        <taxon>Corynebacteriaceae</taxon>
        <taxon>Corynebacterium</taxon>
    </lineage>
</organism>
<dbReference type="EMBL" id="CP045032">
    <property type="protein sequence ID" value="QFQ02469.1"/>
    <property type="molecule type" value="Genomic_DNA"/>
</dbReference>
<keyword evidence="3" id="KW-1185">Reference proteome</keyword>
<protein>
    <recommendedName>
        <fullName evidence="4">DUF3710 domain-containing protein</fullName>
    </recommendedName>
</protein>
<gene>
    <name evidence="2" type="ORF">CUROG_05530</name>
</gene>
<evidence type="ECO:0000313" key="2">
    <source>
        <dbReference type="EMBL" id="QFQ02469.1"/>
    </source>
</evidence>